<name>A0A1B7L4H0_9ENTR</name>
<keyword evidence="2" id="KW-0812">Transmembrane</keyword>
<dbReference type="Pfam" id="PF10694">
    <property type="entry name" value="DUF2500"/>
    <property type="match status" value="1"/>
</dbReference>
<evidence type="ECO:0008006" key="5">
    <source>
        <dbReference type="Google" id="ProtNLM"/>
    </source>
</evidence>
<comment type="caution">
    <text evidence="3">The sequence shown here is derived from an EMBL/GenBank/DDBJ whole genome shotgun (WGS) entry which is preliminary data.</text>
</comment>
<sequence length="119" mass="13495">MSKPPFFFVAVIAVIVVLASLRYLQQRRQDAENDRAPVSLKTMVVSSKREVPVTKRRSREQQVSSPADTVRYEMGFRAPQGGVEMRFRVTAQQYHAVSVGDHGTLHYQGTRFLEFTPAP</sequence>
<organism evidence="3 4">
    <name type="scientific">Mangrovibacter phragmitis</name>
    <dbReference type="NCBI Taxonomy" id="1691903"/>
    <lineage>
        <taxon>Bacteria</taxon>
        <taxon>Pseudomonadati</taxon>
        <taxon>Pseudomonadota</taxon>
        <taxon>Gammaproteobacteria</taxon>
        <taxon>Enterobacterales</taxon>
        <taxon>Enterobacteriaceae</taxon>
        <taxon>Mangrovibacter</taxon>
    </lineage>
</organism>
<feature type="transmembrane region" description="Helical" evidence="2">
    <location>
        <begin position="6"/>
        <end position="24"/>
    </location>
</feature>
<dbReference type="Proteomes" id="UP000078225">
    <property type="component" value="Unassembled WGS sequence"/>
</dbReference>
<feature type="region of interest" description="Disordered" evidence="1">
    <location>
        <begin position="49"/>
        <end position="71"/>
    </location>
</feature>
<dbReference type="InterPro" id="IPR019635">
    <property type="entry name" value="DUF2500"/>
</dbReference>
<keyword evidence="2" id="KW-0472">Membrane</keyword>
<dbReference type="AlphaFoldDB" id="A0A1B7L4H0"/>
<reference evidence="4" key="1">
    <citation type="submission" date="2016-05" db="EMBL/GenBank/DDBJ databases">
        <authorList>
            <person name="Behera P."/>
            <person name="Vaishampayan P."/>
            <person name="Singh N."/>
            <person name="Raina V."/>
            <person name="Suar M."/>
            <person name="Pattnaik A."/>
            <person name="Rastogi G."/>
        </authorList>
    </citation>
    <scope>NUCLEOTIDE SEQUENCE [LARGE SCALE GENOMIC DNA]</scope>
    <source>
        <strain evidence="4">MP23</strain>
    </source>
</reference>
<evidence type="ECO:0000256" key="1">
    <source>
        <dbReference type="SAM" id="MobiDB-lite"/>
    </source>
</evidence>
<evidence type="ECO:0000313" key="4">
    <source>
        <dbReference type="Proteomes" id="UP000078225"/>
    </source>
</evidence>
<keyword evidence="2" id="KW-1133">Transmembrane helix</keyword>
<protein>
    <recommendedName>
        <fullName evidence="5">Receptor</fullName>
    </recommendedName>
</protein>
<accession>A0A1B7L4H0</accession>
<dbReference type="Gene3D" id="2.40.50.660">
    <property type="match status" value="1"/>
</dbReference>
<dbReference type="OrthoDB" id="5917531at2"/>
<gene>
    <name evidence="3" type="ORF">A9B99_07680</name>
</gene>
<dbReference type="EMBL" id="LYRP01000012">
    <property type="protein sequence ID" value="OAT77176.1"/>
    <property type="molecule type" value="Genomic_DNA"/>
</dbReference>
<proteinExistence type="predicted"/>
<evidence type="ECO:0000313" key="3">
    <source>
        <dbReference type="EMBL" id="OAT77176.1"/>
    </source>
</evidence>
<evidence type="ECO:0000256" key="2">
    <source>
        <dbReference type="SAM" id="Phobius"/>
    </source>
</evidence>
<dbReference type="RefSeq" id="WP_064597849.1">
    <property type="nucleotide sequence ID" value="NZ_CP134782.1"/>
</dbReference>
<keyword evidence="4" id="KW-1185">Reference proteome</keyword>
<dbReference type="STRING" id="1691903.A9B99_07680"/>